<comment type="caution">
    <text evidence="1">The sequence shown here is derived from an EMBL/GenBank/DDBJ whole genome shotgun (WGS) entry which is preliminary data.</text>
</comment>
<dbReference type="SUPFAM" id="SSF53822">
    <property type="entry name" value="Periplasmic binding protein-like I"/>
    <property type="match status" value="1"/>
</dbReference>
<dbReference type="InterPro" id="IPR028082">
    <property type="entry name" value="Peripla_BP_I"/>
</dbReference>
<proteinExistence type="predicted"/>
<reference evidence="1" key="1">
    <citation type="journal article" date="2020" name="mSystems">
        <title>Genome- and Community-Level Interaction Insights into Carbon Utilization and Element Cycling Functions of Hydrothermarchaeota in Hydrothermal Sediment.</title>
        <authorList>
            <person name="Zhou Z."/>
            <person name="Liu Y."/>
            <person name="Xu W."/>
            <person name="Pan J."/>
            <person name="Luo Z.H."/>
            <person name="Li M."/>
        </authorList>
    </citation>
    <scope>NUCLEOTIDE SEQUENCE [LARGE SCALE GENOMIC DNA]</scope>
    <source>
        <strain evidence="1">SpSt-1088</strain>
    </source>
</reference>
<protein>
    <submittedName>
        <fullName evidence="1">Amino acid ABC transporter substrate-binding protein</fullName>
    </submittedName>
</protein>
<dbReference type="CDD" id="cd06268">
    <property type="entry name" value="PBP1_ABC_transporter_LIVBP-like"/>
    <property type="match status" value="1"/>
</dbReference>
<gene>
    <name evidence="1" type="ORF">ENM46_05170</name>
</gene>
<dbReference type="EMBL" id="DRXW01000309">
    <property type="protein sequence ID" value="HHR34318.1"/>
    <property type="molecule type" value="Genomic_DNA"/>
</dbReference>
<dbReference type="PANTHER" id="PTHR30483">
    <property type="entry name" value="LEUCINE-SPECIFIC-BINDING PROTEIN"/>
    <property type="match status" value="1"/>
</dbReference>
<dbReference type="InterPro" id="IPR051010">
    <property type="entry name" value="BCAA_transport"/>
</dbReference>
<dbReference type="Gene3D" id="3.40.50.2300">
    <property type="match status" value="2"/>
</dbReference>
<accession>A0A7C5U7A2</accession>
<dbReference type="PANTHER" id="PTHR30483:SF6">
    <property type="entry name" value="PERIPLASMIC BINDING PROTEIN OF ABC TRANSPORTER FOR NATURAL AMINO ACIDS"/>
    <property type="match status" value="1"/>
</dbReference>
<evidence type="ECO:0000313" key="1">
    <source>
        <dbReference type="EMBL" id="HHR34318.1"/>
    </source>
</evidence>
<name>A0A7C5U7A2_9BACT</name>
<sequence>MSRILLTVFLMFTTAIFWYNFSSRYVGFVYNSKTQSKEFLLRNYSGLLLLEFDSSRKIDEAFDLFSSKGVKIIIGPPTSAEGEKLLPFLKKYKMVALSATISSTRLLNSSYIYSFTPSNAFITEKIKELLSKIGTKRLILLSDPQNKQYSDEFVDLLKTFEGKNVYYYNEDTLKSIDVQTYDTVVMTLLAKEAAKAVKVLKSMNPSIKIVGTDSVMSVDFLSYAGNIVEDTYLVYTMDYLENPELGLIGEVSSFLSKHRFLSIDQFRRYLERNVIETDIGIYHYENRSISRPIRIFQVVNGQFKEVENF</sequence>
<organism evidence="1">
    <name type="scientific">Fervidobacterium nodosum</name>
    <dbReference type="NCBI Taxonomy" id="2424"/>
    <lineage>
        <taxon>Bacteria</taxon>
        <taxon>Thermotogati</taxon>
        <taxon>Thermotogota</taxon>
        <taxon>Thermotogae</taxon>
        <taxon>Thermotogales</taxon>
        <taxon>Fervidobacteriaceae</taxon>
        <taxon>Fervidobacterium</taxon>
    </lineage>
</organism>
<dbReference type="AlphaFoldDB" id="A0A7C5U7A2"/>